<dbReference type="AlphaFoldDB" id="C2FWW5"/>
<dbReference type="GO" id="GO:0050839">
    <property type="term" value="F:cell adhesion molecule binding"/>
    <property type="evidence" value="ECO:0007669"/>
    <property type="project" value="TreeGrafter"/>
</dbReference>
<dbReference type="EMBL" id="ACHB01000043">
    <property type="protein sequence ID" value="EEI92594.1"/>
    <property type="molecule type" value="Genomic_DNA"/>
</dbReference>
<name>C2FWW5_SPHSI</name>
<feature type="chain" id="PRO_5002914001" evidence="1">
    <location>
        <begin position="22"/>
        <end position="526"/>
    </location>
</feature>
<dbReference type="SUPFAM" id="SSF82153">
    <property type="entry name" value="FAS1 domain"/>
    <property type="match status" value="1"/>
</dbReference>
<accession>C2FWW5</accession>
<comment type="caution">
    <text evidence="3">The sequence shown here is derived from an EMBL/GenBank/DDBJ whole genome shotgun (WGS) entry which is preliminary data.</text>
</comment>
<dbReference type="InterPro" id="IPR050904">
    <property type="entry name" value="Adhesion/Biosynth-related"/>
</dbReference>
<dbReference type="PROSITE" id="PS50213">
    <property type="entry name" value="FAS1"/>
    <property type="match status" value="1"/>
</dbReference>
<protein>
    <submittedName>
        <fullName evidence="3">Fasciclin domain protein</fullName>
    </submittedName>
</protein>
<keyword evidence="1" id="KW-0732">Signal</keyword>
<dbReference type="Proteomes" id="UP000006241">
    <property type="component" value="Unassembled WGS sequence"/>
</dbReference>
<reference evidence="3 4" key="1">
    <citation type="submission" date="2009-01" db="EMBL/GenBank/DDBJ databases">
        <authorList>
            <person name="Qin X."/>
            <person name="Bachman B."/>
            <person name="Battles P."/>
            <person name="Bell A."/>
            <person name="Bess C."/>
            <person name="Bickham C."/>
            <person name="Chaboub L."/>
            <person name="Chen D."/>
            <person name="Coyle M."/>
            <person name="Deiros D.R."/>
            <person name="Dinh H."/>
            <person name="Forbes L."/>
            <person name="Fowler G."/>
            <person name="Francisco L."/>
            <person name="Fu Q."/>
            <person name="Gubbala S."/>
            <person name="Hale W."/>
            <person name="Han Y."/>
            <person name="Hemphill L."/>
            <person name="Highlander S.K."/>
            <person name="Hirani K."/>
            <person name="Hogues M."/>
            <person name="Jackson L."/>
            <person name="Jakkamsetti A."/>
            <person name="Javaid M."/>
            <person name="Jiang H."/>
            <person name="Korchina V."/>
            <person name="Kovar C."/>
            <person name="Lara F."/>
            <person name="Lee S."/>
            <person name="Mata R."/>
            <person name="Mathew T."/>
            <person name="Moen C."/>
            <person name="Morales K."/>
            <person name="Munidasa M."/>
            <person name="Nazareth L."/>
            <person name="Ngo R."/>
            <person name="Nguyen L."/>
            <person name="Okwuonu G."/>
            <person name="Ongeri F."/>
            <person name="Patil S."/>
            <person name="Petrosino J."/>
            <person name="Pham C."/>
            <person name="Pham P."/>
            <person name="Pu L.-L."/>
            <person name="Puazo M."/>
            <person name="Raj R."/>
            <person name="Reid J."/>
            <person name="Rouhana J."/>
            <person name="Saada N."/>
            <person name="Shang Y."/>
            <person name="Simmons D."/>
            <person name="Thornton R."/>
            <person name="Warren J."/>
            <person name="Weissenberger G."/>
            <person name="Zhang J."/>
            <person name="Zhang L."/>
            <person name="Zhou C."/>
            <person name="Zhu D."/>
            <person name="Muzny D."/>
            <person name="Worley K."/>
            <person name="Gibbs R."/>
        </authorList>
    </citation>
    <scope>NUCLEOTIDE SEQUENCE [LARGE SCALE GENOMIC DNA]</scope>
    <source>
        <strain evidence="3 4">ATCC 33300</strain>
    </source>
</reference>
<evidence type="ECO:0000259" key="2">
    <source>
        <dbReference type="PROSITE" id="PS50213"/>
    </source>
</evidence>
<dbReference type="GO" id="GO:0031012">
    <property type="term" value="C:extracellular matrix"/>
    <property type="evidence" value="ECO:0007669"/>
    <property type="project" value="TreeGrafter"/>
</dbReference>
<dbReference type="GO" id="GO:0005615">
    <property type="term" value="C:extracellular space"/>
    <property type="evidence" value="ECO:0007669"/>
    <property type="project" value="TreeGrafter"/>
</dbReference>
<dbReference type="Pfam" id="PF02469">
    <property type="entry name" value="Fasciclin"/>
    <property type="match status" value="1"/>
</dbReference>
<evidence type="ECO:0000313" key="4">
    <source>
        <dbReference type="Proteomes" id="UP000006241"/>
    </source>
</evidence>
<dbReference type="InterPro" id="IPR036378">
    <property type="entry name" value="FAS1_dom_sf"/>
</dbReference>
<dbReference type="HOGENOM" id="CLU_487178_0_0_10"/>
<dbReference type="SMART" id="SM00554">
    <property type="entry name" value="FAS1"/>
    <property type="match status" value="1"/>
</dbReference>
<sequence length="526" mass="59564">MKRLIFALLAAVICFSSCKKAWESHYGTTDGTTTVSPLNLLDYLKSKPEYSKFVAKLEETGLAQELQRDQYLTVWAVSNEQMDRLAQLNLDEKYVMGYHINNLTYDVSKLKKGLRLKTLNGKYLSINEDASGKYQIGDAAIVNGNQLCKNGVVHEINELMKPDVSIYEYLEGLGSDYSIIRDTILRLNDTIFDLANSVPIGVDPTGNTVYDSAYVIKNPIFEKANIRSEFVQVSMFLPSNQVLNNCFNDLRSLYAQFGKTFEQDDYLKAMSWIKEAIFYNTLVDNYGSEENIYSAFNKLWKTSVQQVNPAYKRMSNGRIFEISKLKVPNNVHIDMIKQFFHYWEYVPDNEKGNLFTVLNATSVVPTDRDNASFPTLGLEYKYRTLVLRGAKIAGAPLSIDFTPVLTVRNSDGSTGYKVVEVPPGEYNLYMGFRSSTHPFVNIYIDGKLIKSALNVEPSTPWNYDRSTNTVGSTKYNGWGGLVGPVIIDGNQVRRFKIKVEFAGLGKGTVEQIELYHWALIPTQNNY</sequence>
<feature type="domain" description="FAS1" evidence="2">
    <location>
        <begin position="37"/>
        <end position="160"/>
    </location>
</feature>
<dbReference type="PANTHER" id="PTHR10900:SF124">
    <property type="entry name" value="FI05614P"/>
    <property type="match status" value="1"/>
</dbReference>
<dbReference type="InterPro" id="IPR000782">
    <property type="entry name" value="FAS1_domain"/>
</dbReference>
<evidence type="ECO:0000256" key="1">
    <source>
        <dbReference type="SAM" id="SignalP"/>
    </source>
</evidence>
<dbReference type="GO" id="GO:0030198">
    <property type="term" value="P:extracellular matrix organization"/>
    <property type="evidence" value="ECO:0007669"/>
    <property type="project" value="TreeGrafter"/>
</dbReference>
<evidence type="ECO:0000313" key="3">
    <source>
        <dbReference type="EMBL" id="EEI92594.1"/>
    </source>
</evidence>
<dbReference type="PANTHER" id="PTHR10900">
    <property type="entry name" value="PERIOSTIN-RELATED"/>
    <property type="match status" value="1"/>
</dbReference>
<dbReference type="Gene3D" id="2.30.180.10">
    <property type="entry name" value="FAS1 domain"/>
    <property type="match status" value="1"/>
</dbReference>
<organism evidence="3 4">
    <name type="scientific">Sphingobacterium spiritivorum ATCC 33300</name>
    <dbReference type="NCBI Taxonomy" id="525372"/>
    <lineage>
        <taxon>Bacteria</taxon>
        <taxon>Pseudomonadati</taxon>
        <taxon>Bacteroidota</taxon>
        <taxon>Sphingobacteriia</taxon>
        <taxon>Sphingobacteriales</taxon>
        <taxon>Sphingobacteriaceae</taxon>
        <taxon>Sphingobacterium</taxon>
    </lineage>
</organism>
<dbReference type="RefSeq" id="WP_003011379.1">
    <property type="nucleotide sequence ID" value="NZ_GG668634.1"/>
</dbReference>
<gene>
    <name evidence="3" type="ORF">HMPREF0765_1821</name>
</gene>
<feature type="signal peptide" evidence="1">
    <location>
        <begin position="1"/>
        <end position="21"/>
    </location>
</feature>
<proteinExistence type="predicted"/>
<dbReference type="GO" id="GO:0007155">
    <property type="term" value="P:cell adhesion"/>
    <property type="evidence" value="ECO:0007669"/>
    <property type="project" value="TreeGrafter"/>
</dbReference>